<sequence length="489" mass="54233">MAGEHTRMARAVQNEDRSFRFAQGGQRLPEETREHMEARLGGDFAEVRVHTDDAAHRAAVDLGAEAATVGNHILFRDGRSGSEDLLRHELAHVLQQRHETVGGEQIAPGLKLGSSNFERAADTGSPVRSSGGGTHELVVQRREVPEGTGEPALGDWRESDRLKWTDVWKKACEHNLLTLNREAYQQVAERRDFYRWFFGEITKKGHETKWPLAAYAVASGAAEVVDTGGAPEGLSTITNDIQTMVRQGNQVIFDDVLPKLRELWNGKPLKGSAATAWDANTLAEEQQLIEGVYMGANSEAKDEFGELASGRGVRLNLGKAFGLGTIKGFPIDGHRDVVGGEMPGFSGDIRRAEDRWKYGMRVGAHFSAPPTRRRLFRVDRAPAPDPAIPMPEVSPAYGSQLRETFDRVNTMPQLHHIDALLNDLDVQEREVGDRIRALPPREQKLFDKSPWRLRKLAEALNREEMEYALALSEHIPATVKADLIKAAGN</sequence>
<accession>A0ABP7S2D0</accession>
<gene>
    <name evidence="2" type="ORF">GCM10022247_29160</name>
</gene>
<dbReference type="Pfam" id="PF13699">
    <property type="entry name" value="eCIS_core"/>
    <property type="match status" value="1"/>
</dbReference>
<dbReference type="RefSeq" id="WP_344874864.1">
    <property type="nucleotide sequence ID" value="NZ_BAABAL010000008.1"/>
</dbReference>
<dbReference type="EMBL" id="BAABAL010000008">
    <property type="protein sequence ID" value="GAA4005705.1"/>
    <property type="molecule type" value="Genomic_DNA"/>
</dbReference>
<dbReference type="Proteomes" id="UP001501747">
    <property type="component" value="Unassembled WGS sequence"/>
</dbReference>
<feature type="domain" description="eCIS core" evidence="1">
    <location>
        <begin position="28"/>
        <end position="98"/>
    </location>
</feature>
<name>A0ABP7S2D0_9PSEU</name>
<dbReference type="InterPro" id="IPR025295">
    <property type="entry name" value="eCIS_core_dom"/>
</dbReference>
<proteinExistence type="predicted"/>
<comment type="caution">
    <text evidence="2">The sequence shown here is derived from an EMBL/GenBank/DDBJ whole genome shotgun (WGS) entry which is preliminary data.</text>
</comment>
<protein>
    <recommendedName>
        <fullName evidence="1">eCIS core domain-containing protein</fullName>
    </recommendedName>
</protein>
<evidence type="ECO:0000313" key="3">
    <source>
        <dbReference type="Proteomes" id="UP001501747"/>
    </source>
</evidence>
<evidence type="ECO:0000313" key="2">
    <source>
        <dbReference type="EMBL" id="GAA4005705.1"/>
    </source>
</evidence>
<keyword evidence="3" id="KW-1185">Reference proteome</keyword>
<reference evidence="3" key="1">
    <citation type="journal article" date="2019" name="Int. J. Syst. Evol. Microbiol.">
        <title>The Global Catalogue of Microorganisms (GCM) 10K type strain sequencing project: providing services to taxonomists for standard genome sequencing and annotation.</title>
        <authorList>
            <consortium name="The Broad Institute Genomics Platform"/>
            <consortium name="The Broad Institute Genome Sequencing Center for Infectious Disease"/>
            <person name="Wu L."/>
            <person name="Ma J."/>
        </authorList>
    </citation>
    <scope>NUCLEOTIDE SEQUENCE [LARGE SCALE GENOMIC DNA]</scope>
    <source>
        <strain evidence="3">JCM 17342</strain>
    </source>
</reference>
<evidence type="ECO:0000259" key="1">
    <source>
        <dbReference type="Pfam" id="PF13699"/>
    </source>
</evidence>
<organism evidence="2 3">
    <name type="scientific">Allokutzneria multivorans</name>
    <dbReference type="NCBI Taxonomy" id="1142134"/>
    <lineage>
        <taxon>Bacteria</taxon>
        <taxon>Bacillati</taxon>
        <taxon>Actinomycetota</taxon>
        <taxon>Actinomycetes</taxon>
        <taxon>Pseudonocardiales</taxon>
        <taxon>Pseudonocardiaceae</taxon>
        <taxon>Allokutzneria</taxon>
    </lineage>
</organism>